<dbReference type="SUPFAM" id="SSF52540">
    <property type="entry name" value="P-loop containing nucleoside triphosphate hydrolases"/>
    <property type="match status" value="1"/>
</dbReference>
<dbReference type="PANTHER" id="PTHR11783">
    <property type="entry name" value="SULFOTRANSFERASE SULT"/>
    <property type="match status" value="1"/>
</dbReference>
<dbReference type="Proteomes" id="UP000410492">
    <property type="component" value="Unassembled WGS sequence"/>
</dbReference>
<dbReference type="Pfam" id="PF00685">
    <property type="entry name" value="Sulfotransfer_1"/>
    <property type="match status" value="1"/>
</dbReference>
<dbReference type="GO" id="GO:0008146">
    <property type="term" value="F:sulfotransferase activity"/>
    <property type="evidence" value="ECO:0007669"/>
    <property type="project" value="InterPro"/>
</dbReference>
<name>A0A653D9J8_CALMS</name>
<dbReference type="AlphaFoldDB" id="A0A653D9J8"/>
<accession>A0A653D9J8</accession>
<dbReference type="EMBL" id="CAACVG010010849">
    <property type="protein sequence ID" value="VEN56808.1"/>
    <property type="molecule type" value="Genomic_DNA"/>
</dbReference>
<keyword evidence="5" id="KW-1185">Reference proteome</keyword>
<evidence type="ECO:0000256" key="1">
    <source>
        <dbReference type="ARBA" id="ARBA00005771"/>
    </source>
</evidence>
<keyword evidence="2" id="KW-0808">Transferase</keyword>
<feature type="domain" description="Sulfotransferase" evidence="3">
    <location>
        <begin position="19"/>
        <end position="212"/>
    </location>
</feature>
<protein>
    <recommendedName>
        <fullName evidence="3">Sulfotransferase domain-containing protein</fullName>
    </recommendedName>
</protein>
<dbReference type="Gene3D" id="3.40.50.300">
    <property type="entry name" value="P-loop containing nucleotide triphosphate hydrolases"/>
    <property type="match status" value="1"/>
</dbReference>
<gene>
    <name evidence="4" type="ORF">CALMAC_LOCUS15607</name>
</gene>
<dbReference type="InterPro" id="IPR000863">
    <property type="entry name" value="Sulfotransferase_dom"/>
</dbReference>
<reference evidence="4 5" key="1">
    <citation type="submission" date="2019-01" db="EMBL/GenBank/DDBJ databases">
        <authorList>
            <person name="Sayadi A."/>
        </authorList>
    </citation>
    <scope>NUCLEOTIDE SEQUENCE [LARGE SCALE GENOMIC DNA]</scope>
</reference>
<proteinExistence type="inferred from homology"/>
<evidence type="ECO:0000256" key="2">
    <source>
        <dbReference type="ARBA" id="ARBA00022679"/>
    </source>
</evidence>
<organism evidence="4 5">
    <name type="scientific">Callosobruchus maculatus</name>
    <name type="common">Southern cowpea weevil</name>
    <name type="synonym">Pulse bruchid</name>
    <dbReference type="NCBI Taxonomy" id="64391"/>
    <lineage>
        <taxon>Eukaryota</taxon>
        <taxon>Metazoa</taxon>
        <taxon>Ecdysozoa</taxon>
        <taxon>Arthropoda</taxon>
        <taxon>Hexapoda</taxon>
        <taxon>Insecta</taxon>
        <taxon>Pterygota</taxon>
        <taxon>Neoptera</taxon>
        <taxon>Endopterygota</taxon>
        <taxon>Coleoptera</taxon>
        <taxon>Polyphaga</taxon>
        <taxon>Cucujiformia</taxon>
        <taxon>Chrysomeloidea</taxon>
        <taxon>Chrysomelidae</taxon>
        <taxon>Bruchinae</taxon>
        <taxon>Bruchini</taxon>
        <taxon>Callosobruchus</taxon>
    </lineage>
</organism>
<comment type="similarity">
    <text evidence="1">Belongs to the sulfotransferase 1 family.</text>
</comment>
<evidence type="ECO:0000313" key="4">
    <source>
        <dbReference type="EMBL" id="VEN56808.1"/>
    </source>
</evidence>
<sequence length="217" mass="25891">MDEPERYRDTLGLILKRYEQGPVVVKSHMPWALLPKQIQEYKRRPKIIYVVRNPKAVMVSWRYYMKQSFGSDYTLEEAVNAFIDGNVSYHPYWKHVFQFWERRHEPNIFILRYEDMVKETQGMIKGVAKFLEKKLTQEQVAQLAHHLSFESMKNNKAINNQAEIRRRREKLGLPNIEGNHVRAGKIDSYKEEMTAELNEKIDAWIKENTRDSDFNVV</sequence>
<dbReference type="InterPro" id="IPR027417">
    <property type="entry name" value="P-loop_NTPase"/>
</dbReference>
<dbReference type="OrthoDB" id="205623at2759"/>
<evidence type="ECO:0000259" key="3">
    <source>
        <dbReference type="Pfam" id="PF00685"/>
    </source>
</evidence>
<evidence type="ECO:0000313" key="5">
    <source>
        <dbReference type="Proteomes" id="UP000410492"/>
    </source>
</evidence>